<dbReference type="OrthoDB" id="9850708at2"/>
<organism evidence="2 3">
    <name type="scientific">Solimonas fluminis</name>
    <dbReference type="NCBI Taxonomy" id="2086571"/>
    <lineage>
        <taxon>Bacteria</taxon>
        <taxon>Pseudomonadati</taxon>
        <taxon>Pseudomonadota</taxon>
        <taxon>Gammaproteobacteria</taxon>
        <taxon>Nevskiales</taxon>
        <taxon>Nevskiaceae</taxon>
        <taxon>Solimonas</taxon>
    </lineage>
</organism>
<keyword evidence="3" id="KW-1185">Reference proteome</keyword>
<evidence type="ECO:0000256" key="1">
    <source>
        <dbReference type="SAM" id="SignalP"/>
    </source>
</evidence>
<dbReference type="RefSeq" id="WP_104231572.1">
    <property type="nucleotide sequence ID" value="NZ_PSNW01000010.1"/>
</dbReference>
<accession>A0A2S5TCV5</accession>
<evidence type="ECO:0008006" key="4">
    <source>
        <dbReference type="Google" id="ProtNLM"/>
    </source>
</evidence>
<comment type="caution">
    <text evidence="2">The sequence shown here is derived from an EMBL/GenBank/DDBJ whole genome shotgun (WGS) entry which is preliminary data.</text>
</comment>
<dbReference type="Proteomes" id="UP000238220">
    <property type="component" value="Unassembled WGS sequence"/>
</dbReference>
<feature type="chain" id="PRO_5015596026" description="Tannase/feruloyl esterase family alpha/beta hydrolase" evidence="1">
    <location>
        <begin position="28"/>
        <end position="96"/>
    </location>
</feature>
<dbReference type="AlphaFoldDB" id="A0A2S5TCV5"/>
<dbReference type="EMBL" id="PSNW01000010">
    <property type="protein sequence ID" value="PPE72762.1"/>
    <property type="molecule type" value="Genomic_DNA"/>
</dbReference>
<sequence length="96" mass="10036">MNTAVIPIRRLVLGLVAIISLVQAAQAAPTYGPRNTLHASAEATPCPAPAPAVTRQLWDGANKRRVEVTVLAPCDIAPQTPPTNWVGPRGTIPVAP</sequence>
<reference evidence="2 3" key="1">
    <citation type="submission" date="2018-02" db="EMBL/GenBank/DDBJ databases">
        <title>Genome sequencing of Solimonas sp. HR-BB.</title>
        <authorList>
            <person name="Lee Y."/>
            <person name="Jeon C.O."/>
        </authorList>
    </citation>
    <scope>NUCLEOTIDE SEQUENCE [LARGE SCALE GENOMIC DNA]</scope>
    <source>
        <strain evidence="2 3">HR-BB</strain>
    </source>
</reference>
<feature type="signal peptide" evidence="1">
    <location>
        <begin position="1"/>
        <end position="27"/>
    </location>
</feature>
<evidence type="ECO:0000313" key="2">
    <source>
        <dbReference type="EMBL" id="PPE72762.1"/>
    </source>
</evidence>
<keyword evidence="1" id="KW-0732">Signal</keyword>
<evidence type="ECO:0000313" key="3">
    <source>
        <dbReference type="Proteomes" id="UP000238220"/>
    </source>
</evidence>
<protein>
    <recommendedName>
        <fullName evidence="4">Tannase/feruloyl esterase family alpha/beta hydrolase</fullName>
    </recommendedName>
</protein>
<proteinExistence type="predicted"/>
<gene>
    <name evidence="2" type="ORF">C3942_17085</name>
</gene>
<name>A0A2S5TCV5_9GAMM</name>